<feature type="region of interest" description="Disordered" evidence="1">
    <location>
        <begin position="119"/>
        <end position="138"/>
    </location>
</feature>
<feature type="region of interest" description="Disordered" evidence="1">
    <location>
        <begin position="59"/>
        <end position="94"/>
    </location>
</feature>
<name>A0A6A5UX42_9PLEO</name>
<proteinExistence type="predicted"/>
<evidence type="ECO:0000313" key="3">
    <source>
        <dbReference type="Proteomes" id="UP000800036"/>
    </source>
</evidence>
<reference evidence="2" key="1">
    <citation type="journal article" date="2020" name="Stud. Mycol.">
        <title>101 Dothideomycetes genomes: a test case for predicting lifestyles and emergence of pathogens.</title>
        <authorList>
            <person name="Haridas S."/>
            <person name="Albert R."/>
            <person name="Binder M."/>
            <person name="Bloem J."/>
            <person name="Labutti K."/>
            <person name="Salamov A."/>
            <person name="Andreopoulos B."/>
            <person name="Baker S."/>
            <person name="Barry K."/>
            <person name="Bills G."/>
            <person name="Bluhm B."/>
            <person name="Cannon C."/>
            <person name="Castanera R."/>
            <person name="Culley D."/>
            <person name="Daum C."/>
            <person name="Ezra D."/>
            <person name="Gonzalez J."/>
            <person name="Henrissat B."/>
            <person name="Kuo A."/>
            <person name="Liang C."/>
            <person name="Lipzen A."/>
            <person name="Lutzoni F."/>
            <person name="Magnuson J."/>
            <person name="Mondo S."/>
            <person name="Nolan M."/>
            <person name="Ohm R."/>
            <person name="Pangilinan J."/>
            <person name="Park H.-J."/>
            <person name="Ramirez L."/>
            <person name="Alfaro M."/>
            <person name="Sun H."/>
            <person name="Tritt A."/>
            <person name="Yoshinaga Y."/>
            <person name="Zwiers L.-H."/>
            <person name="Turgeon B."/>
            <person name="Goodwin S."/>
            <person name="Spatafora J."/>
            <person name="Crous P."/>
            <person name="Grigoriev I."/>
        </authorList>
    </citation>
    <scope>NUCLEOTIDE SEQUENCE</scope>
    <source>
        <strain evidence="2">CBS 107.79</strain>
    </source>
</reference>
<feature type="compositionally biased region" description="Pro residues" evidence="1">
    <location>
        <begin position="120"/>
        <end position="131"/>
    </location>
</feature>
<dbReference type="Proteomes" id="UP000800036">
    <property type="component" value="Unassembled WGS sequence"/>
</dbReference>
<organism evidence="2 3">
    <name type="scientific">Bimuria novae-zelandiae CBS 107.79</name>
    <dbReference type="NCBI Taxonomy" id="1447943"/>
    <lineage>
        <taxon>Eukaryota</taxon>
        <taxon>Fungi</taxon>
        <taxon>Dikarya</taxon>
        <taxon>Ascomycota</taxon>
        <taxon>Pezizomycotina</taxon>
        <taxon>Dothideomycetes</taxon>
        <taxon>Pleosporomycetidae</taxon>
        <taxon>Pleosporales</taxon>
        <taxon>Massarineae</taxon>
        <taxon>Didymosphaeriaceae</taxon>
        <taxon>Bimuria</taxon>
    </lineage>
</organism>
<dbReference type="EMBL" id="ML976721">
    <property type="protein sequence ID" value="KAF1968352.1"/>
    <property type="molecule type" value="Genomic_DNA"/>
</dbReference>
<dbReference type="AlphaFoldDB" id="A0A6A5UX42"/>
<gene>
    <name evidence="2" type="ORF">BU23DRAFT_264954</name>
</gene>
<evidence type="ECO:0000313" key="2">
    <source>
        <dbReference type="EMBL" id="KAF1968352.1"/>
    </source>
</evidence>
<feature type="compositionally biased region" description="Polar residues" evidence="1">
    <location>
        <begin position="62"/>
        <end position="79"/>
    </location>
</feature>
<keyword evidence="3" id="KW-1185">Reference proteome</keyword>
<evidence type="ECO:0000256" key="1">
    <source>
        <dbReference type="SAM" id="MobiDB-lite"/>
    </source>
</evidence>
<accession>A0A6A5UX42</accession>
<protein>
    <submittedName>
        <fullName evidence="2">Uncharacterized protein</fullName>
    </submittedName>
</protein>
<sequence>MSTTVESLPAILLPSLPTPARGRFARHLDPAGAMTNEPPTTVRDPAQVLNTSRTLFLGHRSLPTSQPSQHSSAGNTRTTGAFVPQTPGRPPPLRPLAHPNVYRSYSIVYQSHLAPRSLAPVPPYTSGPPAPHSSSNSSQKVTCMCKLSRTIFCTTARHCFIALGVTSGPIASIRHLAWLLSAAPLSHQPVVHARCYVARREAVARWSRQVVFLNLATAGAQNIEAEASANFNHPAYTGPTAASSQSPGSCSPSAYSGVSLLSVRAPTRIS</sequence>